<dbReference type="GO" id="GO:0008270">
    <property type="term" value="F:zinc ion binding"/>
    <property type="evidence" value="ECO:0007669"/>
    <property type="project" value="InterPro"/>
</dbReference>
<dbReference type="Proteomes" id="UP000293823">
    <property type="component" value="Unassembled WGS sequence"/>
</dbReference>
<comment type="subcellular location">
    <subcellularLocation>
        <location evidence="1">Nucleus</location>
    </subcellularLocation>
</comment>
<name>A0A4Q4QDK0_9PLEO</name>
<organism evidence="4 5">
    <name type="scientific">Alternaria arborescens</name>
    <dbReference type="NCBI Taxonomy" id="156630"/>
    <lineage>
        <taxon>Eukaryota</taxon>
        <taxon>Fungi</taxon>
        <taxon>Dikarya</taxon>
        <taxon>Ascomycota</taxon>
        <taxon>Pezizomycotina</taxon>
        <taxon>Dothideomycetes</taxon>
        <taxon>Pleosporomycetidae</taxon>
        <taxon>Pleosporales</taxon>
        <taxon>Pleosporineae</taxon>
        <taxon>Pleosporaceae</taxon>
        <taxon>Alternaria</taxon>
        <taxon>Alternaria sect. Alternaria</taxon>
    </lineage>
</organism>
<keyword evidence="5" id="KW-1185">Reference proteome</keyword>
<evidence type="ECO:0000259" key="3">
    <source>
        <dbReference type="SMART" id="SM00906"/>
    </source>
</evidence>
<dbReference type="SMART" id="SM00906">
    <property type="entry name" value="Fungal_trans"/>
    <property type="match status" value="1"/>
</dbReference>
<dbReference type="CDD" id="cd12148">
    <property type="entry name" value="fungal_TF_MHR"/>
    <property type="match status" value="1"/>
</dbReference>
<gene>
    <name evidence="4" type="ORF">AA0113_g11250</name>
</gene>
<dbReference type="AlphaFoldDB" id="A0A4Q4QDK0"/>
<reference evidence="5" key="1">
    <citation type="journal article" date="2019" name="bioRxiv">
        <title>Genomics, evolutionary history and diagnostics of the Alternaria alternata species group including apple and Asian pear pathotypes.</title>
        <authorList>
            <person name="Armitage A.D."/>
            <person name="Cockerton H.M."/>
            <person name="Sreenivasaprasad S."/>
            <person name="Woodhall J.W."/>
            <person name="Lane C.R."/>
            <person name="Harrison R.J."/>
            <person name="Clarkson J.P."/>
        </authorList>
    </citation>
    <scope>NUCLEOTIDE SEQUENCE [LARGE SCALE GENOMIC DNA]</scope>
    <source>
        <strain evidence="5">RGR 97.0016</strain>
    </source>
</reference>
<comment type="caution">
    <text evidence="4">The sequence shown here is derived from an EMBL/GenBank/DDBJ whole genome shotgun (WGS) entry which is preliminary data.</text>
</comment>
<dbReference type="EMBL" id="PEJP01000065">
    <property type="protein sequence ID" value="RYO39047.1"/>
    <property type="molecule type" value="Genomic_DNA"/>
</dbReference>
<evidence type="ECO:0000313" key="4">
    <source>
        <dbReference type="EMBL" id="RYO39047.1"/>
    </source>
</evidence>
<accession>A0A4Q4QDK0</accession>
<dbReference type="GO" id="GO:0006351">
    <property type="term" value="P:DNA-templated transcription"/>
    <property type="evidence" value="ECO:0007669"/>
    <property type="project" value="InterPro"/>
</dbReference>
<proteinExistence type="predicted"/>
<dbReference type="InterPro" id="IPR007219">
    <property type="entry name" value="XnlR_reg_dom"/>
</dbReference>
<sequence>MCLYQLNDDRAQPANLPLEVEDQPSLPAVTPPTYADGIPTLSTVTQSAIRQLGYANDSNGTMGIICCIAGPPNLQSDSGLRHSLSADQYRRIVRELPSWRHIELLVHAFFTNVSWHYDIVDEAIFLNQLRQWKSLPYNQLKEIPNGLTVDLWSFPALLFQILAQSLLFQPLDHDDSLNDLKYAPDMKLSDRAAEFSDAGLRLASLVEKSKLTLTTIQAGLLRASFEKNTGKVVEAWHSIGTAIRNGQELGLHLETSANTLSPRHQNLPDHSLGCRVWLMLHLWDAHMAVVLGRPMVTKLDPSHIPLPGSWNDSPIEQELPRPRDVILCGFHTAYKYLQDIHGLEKKANGFLLVEQLHESILANIANLPAWATPWGSRSNQSAWLSTALEIMFTNVHFVLFALHRPFVSLSSSSRSKAYYFATQILESQARLFDRTEPLQHRSFELVFATFDATILIAAMHIRFPDEFVDQYPAAKRNLEWALDRLKLLKPANDLASSAFDVVQQLYQRMLAGISTARSLSSECQGTEAGIFAGSGSEIFLSTWDAILQPFDTTIPGHAFNEPICDSNFGFSSVDQAEPLGERDHSPLGLLDYQT</sequence>
<evidence type="ECO:0000256" key="1">
    <source>
        <dbReference type="ARBA" id="ARBA00004123"/>
    </source>
</evidence>
<dbReference type="GO" id="GO:0005634">
    <property type="term" value="C:nucleus"/>
    <property type="evidence" value="ECO:0007669"/>
    <property type="project" value="UniProtKB-SubCell"/>
</dbReference>
<keyword evidence="2" id="KW-0539">Nucleus</keyword>
<evidence type="ECO:0000313" key="5">
    <source>
        <dbReference type="Proteomes" id="UP000293823"/>
    </source>
</evidence>
<dbReference type="GO" id="GO:0003677">
    <property type="term" value="F:DNA binding"/>
    <property type="evidence" value="ECO:0007669"/>
    <property type="project" value="InterPro"/>
</dbReference>
<feature type="domain" description="Xylanolytic transcriptional activator regulatory" evidence="3">
    <location>
        <begin position="235"/>
        <end position="313"/>
    </location>
</feature>
<evidence type="ECO:0000256" key="2">
    <source>
        <dbReference type="ARBA" id="ARBA00023242"/>
    </source>
</evidence>
<protein>
    <recommendedName>
        <fullName evidence="3">Xylanolytic transcriptional activator regulatory domain-containing protein</fullName>
    </recommendedName>
</protein>
<dbReference type="InterPro" id="IPR050613">
    <property type="entry name" value="Sec_Metabolite_Reg"/>
</dbReference>
<dbReference type="PANTHER" id="PTHR31001:SF87">
    <property type="entry name" value="COL-21"/>
    <property type="match status" value="1"/>
</dbReference>
<dbReference type="Pfam" id="PF04082">
    <property type="entry name" value="Fungal_trans"/>
    <property type="match status" value="1"/>
</dbReference>
<dbReference type="PANTHER" id="PTHR31001">
    <property type="entry name" value="UNCHARACTERIZED TRANSCRIPTIONAL REGULATORY PROTEIN"/>
    <property type="match status" value="1"/>
</dbReference>
<dbReference type="OrthoDB" id="5344325at2759"/>